<dbReference type="Gene3D" id="3.40.50.300">
    <property type="entry name" value="P-loop containing nucleotide triphosphate hydrolases"/>
    <property type="match status" value="1"/>
</dbReference>
<dbReference type="GO" id="GO:0006790">
    <property type="term" value="P:sulfur compound metabolic process"/>
    <property type="evidence" value="ECO:0007669"/>
    <property type="project" value="TreeGrafter"/>
</dbReference>
<evidence type="ECO:0000313" key="1">
    <source>
        <dbReference type="EMBL" id="MBB6397550.1"/>
    </source>
</evidence>
<gene>
    <name evidence="1" type="ORF">BKA00_004464</name>
</gene>
<dbReference type="GO" id="GO:0006044">
    <property type="term" value="P:N-acetylglucosamine metabolic process"/>
    <property type="evidence" value="ECO:0007669"/>
    <property type="project" value="TreeGrafter"/>
</dbReference>
<dbReference type="Pfam" id="PF13469">
    <property type="entry name" value="Sulfotransfer_3"/>
    <property type="match status" value="1"/>
</dbReference>
<sequence length="272" mass="31343">MVFAHHRSGSNFFGDVLEAHPAVACLNEPLTMHTSVFLPRDLVRWSADEYSGDILHPELAGMSTAVDFLESLAGYTSQPGRGFKETLGFEKLGWLDRVFPGRRVILYVRDPRAVINSVLSRPYMLKKWGYRTTIARYQHLYGAEIPFRLEYETPLDQLISSWQVRWYEAQRYVAESRQRPGALPVTLLRFEDLMADPEAALRRVMRSIGSDVHPDQLRFVEQSHSGPSRGGDYSTVRDPQKVLNAWRTRLAADDIDRISRRLRREMEVLGYE</sequence>
<dbReference type="AlphaFoldDB" id="A0A7X0G183"/>
<reference evidence="1 2" key="1">
    <citation type="submission" date="2020-08" db="EMBL/GenBank/DDBJ databases">
        <title>Sequencing the genomes of 1000 actinobacteria strains.</title>
        <authorList>
            <person name="Klenk H.-P."/>
        </authorList>
    </citation>
    <scope>NUCLEOTIDE SEQUENCE [LARGE SCALE GENOMIC DNA]</scope>
    <source>
        <strain evidence="1 2">DSM 43675</strain>
    </source>
</reference>
<dbReference type="Proteomes" id="UP000546324">
    <property type="component" value="Unassembled WGS sequence"/>
</dbReference>
<protein>
    <recommendedName>
        <fullName evidence="3">Sulfotransferase</fullName>
    </recommendedName>
</protein>
<evidence type="ECO:0008006" key="3">
    <source>
        <dbReference type="Google" id="ProtNLM"/>
    </source>
</evidence>
<dbReference type="PANTHER" id="PTHR10704">
    <property type="entry name" value="CARBOHYDRATE SULFOTRANSFERASE"/>
    <property type="match status" value="1"/>
</dbReference>
<dbReference type="InterPro" id="IPR051135">
    <property type="entry name" value="Gal/GlcNAc/GalNAc_ST"/>
</dbReference>
<dbReference type="GO" id="GO:0001517">
    <property type="term" value="F:N-acetylglucosamine 6-O-sulfotransferase activity"/>
    <property type="evidence" value="ECO:0007669"/>
    <property type="project" value="TreeGrafter"/>
</dbReference>
<dbReference type="PANTHER" id="PTHR10704:SF44">
    <property type="entry name" value="LD35051P-RELATED"/>
    <property type="match status" value="1"/>
</dbReference>
<dbReference type="RefSeq" id="WP_185027943.1">
    <property type="nucleotide sequence ID" value="NZ_JACHMQ010000001.1"/>
</dbReference>
<accession>A0A7X0G183</accession>
<evidence type="ECO:0000313" key="2">
    <source>
        <dbReference type="Proteomes" id="UP000546324"/>
    </source>
</evidence>
<proteinExistence type="predicted"/>
<organism evidence="1 2">
    <name type="scientific">Actinomadura coerulea</name>
    <dbReference type="NCBI Taxonomy" id="46159"/>
    <lineage>
        <taxon>Bacteria</taxon>
        <taxon>Bacillati</taxon>
        <taxon>Actinomycetota</taxon>
        <taxon>Actinomycetes</taxon>
        <taxon>Streptosporangiales</taxon>
        <taxon>Thermomonosporaceae</taxon>
        <taxon>Actinomadura</taxon>
    </lineage>
</organism>
<dbReference type="EMBL" id="JACHMQ010000001">
    <property type="protein sequence ID" value="MBB6397550.1"/>
    <property type="molecule type" value="Genomic_DNA"/>
</dbReference>
<keyword evidence="2" id="KW-1185">Reference proteome</keyword>
<dbReference type="SUPFAM" id="SSF52540">
    <property type="entry name" value="P-loop containing nucleoside triphosphate hydrolases"/>
    <property type="match status" value="1"/>
</dbReference>
<comment type="caution">
    <text evidence="1">The sequence shown here is derived from an EMBL/GenBank/DDBJ whole genome shotgun (WGS) entry which is preliminary data.</text>
</comment>
<dbReference type="InterPro" id="IPR027417">
    <property type="entry name" value="P-loop_NTPase"/>
</dbReference>
<name>A0A7X0G183_9ACTN</name>